<dbReference type="PANTHER" id="PTHR30213">
    <property type="entry name" value="INNER MEMBRANE PROTEIN YHJD"/>
    <property type="match status" value="1"/>
</dbReference>
<sequence>MSGMMTALGIAYDQPERRGFIWFNATALLLAVVVIVGGLIALALVAGLPVMLNGAGALGPARWIGLVVEWPILIVFVIGMLALIYRYGPDGDEPEWKWTSSGTIAATILWIIGSVLFTVYVYHFDSYNTTYGVLGALGILLTWMWLSAFVVLFGAEINGESERKARQDTVVGVPLPMGQRGAGDAGTVAR</sequence>
<evidence type="ECO:0000256" key="3">
    <source>
        <dbReference type="ARBA" id="ARBA00022692"/>
    </source>
</evidence>
<feature type="transmembrane region" description="Helical" evidence="6">
    <location>
        <begin position="21"/>
        <end position="51"/>
    </location>
</feature>
<dbReference type="PANTHER" id="PTHR30213:SF0">
    <property type="entry name" value="UPF0761 MEMBRANE PROTEIN YIHY"/>
    <property type="match status" value="1"/>
</dbReference>
<name>A0ABS9DV72_9PROT</name>
<keyword evidence="4 6" id="KW-1133">Transmembrane helix</keyword>
<evidence type="ECO:0000313" key="7">
    <source>
        <dbReference type="EMBL" id="MCF3946612.1"/>
    </source>
</evidence>
<reference evidence="7 8" key="1">
    <citation type="submission" date="2022-01" db="EMBL/GenBank/DDBJ databases">
        <authorList>
            <person name="Won M."/>
            <person name="Kim S.-J."/>
            <person name="Kwon S.-W."/>
        </authorList>
    </citation>
    <scope>NUCLEOTIDE SEQUENCE [LARGE SCALE GENOMIC DNA]</scope>
    <source>
        <strain evidence="7 8">KCTC 23505</strain>
    </source>
</reference>
<keyword evidence="2" id="KW-1003">Cell membrane</keyword>
<evidence type="ECO:0000256" key="2">
    <source>
        <dbReference type="ARBA" id="ARBA00022475"/>
    </source>
</evidence>
<feature type="transmembrane region" description="Helical" evidence="6">
    <location>
        <begin position="63"/>
        <end position="84"/>
    </location>
</feature>
<evidence type="ECO:0000313" key="8">
    <source>
        <dbReference type="Proteomes" id="UP001521209"/>
    </source>
</evidence>
<proteinExistence type="predicted"/>
<evidence type="ECO:0000256" key="4">
    <source>
        <dbReference type="ARBA" id="ARBA00022989"/>
    </source>
</evidence>
<comment type="caution">
    <text evidence="7">The sequence shown here is derived from an EMBL/GenBank/DDBJ whole genome shotgun (WGS) entry which is preliminary data.</text>
</comment>
<comment type="subcellular location">
    <subcellularLocation>
        <location evidence="1">Cell membrane</location>
        <topology evidence="1">Multi-pass membrane protein</topology>
    </subcellularLocation>
</comment>
<accession>A0ABS9DV72</accession>
<dbReference type="Pfam" id="PF03631">
    <property type="entry name" value="Virul_fac_BrkB"/>
    <property type="match status" value="1"/>
</dbReference>
<keyword evidence="8" id="KW-1185">Reference proteome</keyword>
<evidence type="ECO:0000256" key="1">
    <source>
        <dbReference type="ARBA" id="ARBA00004651"/>
    </source>
</evidence>
<dbReference type="Proteomes" id="UP001521209">
    <property type="component" value="Unassembled WGS sequence"/>
</dbReference>
<gene>
    <name evidence="7" type="ORF">L2A60_07945</name>
</gene>
<organism evidence="7 8">
    <name type="scientific">Acidiphilium iwatense</name>
    <dbReference type="NCBI Taxonomy" id="768198"/>
    <lineage>
        <taxon>Bacteria</taxon>
        <taxon>Pseudomonadati</taxon>
        <taxon>Pseudomonadota</taxon>
        <taxon>Alphaproteobacteria</taxon>
        <taxon>Acetobacterales</taxon>
        <taxon>Acidocellaceae</taxon>
        <taxon>Acidiphilium</taxon>
    </lineage>
</organism>
<feature type="transmembrane region" description="Helical" evidence="6">
    <location>
        <begin position="104"/>
        <end position="124"/>
    </location>
</feature>
<dbReference type="InterPro" id="IPR017039">
    <property type="entry name" value="Virul_fac_BrkB"/>
</dbReference>
<evidence type="ECO:0000256" key="6">
    <source>
        <dbReference type="SAM" id="Phobius"/>
    </source>
</evidence>
<keyword evidence="3 6" id="KW-0812">Transmembrane</keyword>
<dbReference type="EMBL" id="JAKGBZ010000012">
    <property type="protein sequence ID" value="MCF3946612.1"/>
    <property type="molecule type" value="Genomic_DNA"/>
</dbReference>
<protein>
    <submittedName>
        <fullName evidence="7">YihY/virulence factor BrkB family protein</fullName>
    </submittedName>
</protein>
<keyword evidence="5 6" id="KW-0472">Membrane</keyword>
<evidence type="ECO:0000256" key="5">
    <source>
        <dbReference type="ARBA" id="ARBA00023136"/>
    </source>
</evidence>
<feature type="transmembrane region" description="Helical" evidence="6">
    <location>
        <begin position="130"/>
        <end position="155"/>
    </location>
</feature>